<name>A0AAD8AWW9_BIOPF</name>
<feature type="non-terminal residue" evidence="1">
    <location>
        <position position="1"/>
    </location>
</feature>
<sequence length="97" mass="11015">VWHHAPISWYVLARRRQTCFLVSQPVYQQKRGLDLAFHFHPRPAWPLEALGPYVATVGSMSTHNGIFCWSAPETSGLSPLAERDVQVFFTGLFFVLA</sequence>
<proteinExistence type="predicted"/>
<protein>
    <submittedName>
        <fullName evidence="1">Uncharacterized protein</fullName>
    </submittedName>
</protein>
<dbReference type="Proteomes" id="UP001233172">
    <property type="component" value="Unassembled WGS sequence"/>
</dbReference>
<keyword evidence="2" id="KW-1185">Reference proteome</keyword>
<dbReference type="AlphaFoldDB" id="A0AAD8AWW9"/>
<reference evidence="1" key="1">
    <citation type="journal article" date="2023" name="PLoS Negl. Trop. Dis.">
        <title>A genome sequence for Biomphalaria pfeifferi, the major vector snail for the human-infecting parasite Schistosoma mansoni.</title>
        <authorList>
            <person name="Bu L."/>
            <person name="Lu L."/>
            <person name="Laidemitt M.R."/>
            <person name="Zhang S.M."/>
            <person name="Mutuku M."/>
            <person name="Mkoji G."/>
            <person name="Steinauer M."/>
            <person name="Loker E.S."/>
        </authorList>
    </citation>
    <scope>NUCLEOTIDE SEQUENCE</scope>
    <source>
        <strain evidence="1">KasaAsao</strain>
    </source>
</reference>
<comment type="caution">
    <text evidence="1">The sequence shown here is derived from an EMBL/GenBank/DDBJ whole genome shotgun (WGS) entry which is preliminary data.</text>
</comment>
<dbReference type="EMBL" id="JASAOG010000219">
    <property type="protein sequence ID" value="KAK0043327.1"/>
    <property type="molecule type" value="Genomic_DNA"/>
</dbReference>
<organism evidence="1 2">
    <name type="scientific">Biomphalaria pfeifferi</name>
    <name type="common">Bloodfluke planorb</name>
    <name type="synonym">Freshwater snail</name>
    <dbReference type="NCBI Taxonomy" id="112525"/>
    <lineage>
        <taxon>Eukaryota</taxon>
        <taxon>Metazoa</taxon>
        <taxon>Spiralia</taxon>
        <taxon>Lophotrochozoa</taxon>
        <taxon>Mollusca</taxon>
        <taxon>Gastropoda</taxon>
        <taxon>Heterobranchia</taxon>
        <taxon>Euthyneura</taxon>
        <taxon>Panpulmonata</taxon>
        <taxon>Hygrophila</taxon>
        <taxon>Lymnaeoidea</taxon>
        <taxon>Planorbidae</taxon>
        <taxon>Biomphalaria</taxon>
    </lineage>
</organism>
<reference evidence="1" key="2">
    <citation type="submission" date="2023-04" db="EMBL/GenBank/DDBJ databases">
        <authorList>
            <person name="Bu L."/>
            <person name="Lu L."/>
            <person name="Laidemitt M.R."/>
            <person name="Zhang S.M."/>
            <person name="Mutuku M."/>
            <person name="Mkoji G."/>
            <person name="Steinauer M."/>
            <person name="Loker E.S."/>
        </authorList>
    </citation>
    <scope>NUCLEOTIDE SEQUENCE</scope>
    <source>
        <strain evidence="1">KasaAsao</strain>
        <tissue evidence="1">Whole Snail</tissue>
    </source>
</reference>
<gene>
    <name evidence="1" type="ORF">Bpfe_027228</name>
</gene>
<evidence type="ECO:0000313" key="1">
    <source>
        <dbReference type="EMBL" id="KAK0043327.1"/>
    </source>
</evidence>
<evidence type="ECO:0000313" key="2">
    <source>
        <dbReference type="Proteomes" id="UP001233172"/>
    </source>
</evidence>
<accession>A0AAD8AWW9</accession>